<dbReference type="PANTHER" id="PTHR13789:SF309">
    <property type="entry name" value="PUTATIVE (AFU_ORTHOLOGUE AFUA_6G14510)-RELATED"/>
    <property type="match status" value="1"/>
</dbReference>
<gene>
    <name evidence="5" type="ORF">Aru02nite_66090</name>
</gene>
<sequence length="376" mass="38971">MRVLVVGGGIAGCAVALAAHRAGLDAEVYEAQPDGAADHGAFLTLATNGMAALAQLGAAEAVAAAGFPLTTLRLTDHTGAEVATRPLDGHADELTTFRCLRRSELCRVLRTEVRHRGVPVRHGARLVSVESDDTGVLAGFADGSTARGDVLVGADGLHSVVRTAIDPGAPPPRYAGQRVFYGCTTRATPPTAAGRIDMVRGSGSAFGYCVSPTGETFWYCRVTAPPLTDADLAGGGPARWRELLLPLLRPDRTPSADIVAATGEALMVTNARDLPSVRHWYGGRALVVGDAAHAASPATGQGAALALEDAVVLGKALRDTATVDAAFVAYERMRRPRVDGNTAASAQLSAGRPAERPQQSADELAAQLDWHTPLPG</sequence>
<evidence type="ECO:0000256" key="2">
    <source>
        <dbReference type="ARBA" id="ARBA00023033"/>
    </source>
</evidence>
<dbReference type="GO" id="GO:0004497">
    <property type="term" value="F:monooxygenase activity"/>
    <property type="evidence" value="ECO:0007669"/>
    <property type="project" value="UniProtKB-KW"/>
</dbReference>
<evidence type="ECO:0000256" key="1">
    <source>
        <dbReference type="ARBA" id="ARBA00023002"/>
    </source>
</evidence>
<dbReference type="Gene3D" id="3.50.50.60">
    <property type="entry name" value="FAD/NAD(P)-binding domain"/>
    <property type="match status" value="1"/>
</dbReference>
<dbReference type="InterPro" id="IPR002938">
    <property type="entry name" value="FAD-bd"/>
</dbReference>
<proteinExistence type="predicted"/>
<dbReference type="Pfam" id="PF01494">
    <property type="entry name" value="FAD_binding_3"/>
    <property type="match status" value="1"/>
</dbReference>
<evidence type="ECO:0000256" key="3">
    <source>
        <dbReference type="SAM" id="MobiDB-lite"/>
    </source>
</evidence>
<dbReference type="EMBL" id="BOMB01000047">
    <property type="protein sequence ID" value="GID15720.1"/>
    <property type="molecule type" value="Genomic_DNA"/>
</dbReference>
<protein>
    <submittedName>
        <fullName evidence="5">FAD-dependent oxidoreductase</fullName>
    </submittedName>
</protein>
<feature type="region of interest" description="Disordered" evidence="3">
    <location>
        <begin position="338"/>
        <end position="376"/>
    </location>
</feature>
<dbReference type="RefSeq" id="WP_203664140.1">
    <property type="nucleotide sequence ID" value="NZ_BAAAZM010000025.1"/>
</dbReference>
<dbReference type="SUPFAM" id="SSF51905">
    <property type="entry name" value="FAD/NAD(P)-binding domain"/>
    <property type="match status" value="1"/>
</dbReference>
<keyword evidence="6" id="KW-1185">Reference proteome</keyword>
<feature type="domain" description="FAD-binding" evidence="4">
    <location>
        <begin position="2"/>
        <end position="341"/>
    </location>
</feature>
<dbReference type="InterPro" id="IPR036188">
    <property type="entry name" value="FAD/NAD-bd_sf"/>
</dbReference>
<dbReference type="Gene3D" id="3.30.9.30">
    <property type="match status" value="1"/>
</dbReference>
<name>A0A8J3J6H7_9ACTN</name>
<organism evidence="5 6">
    <name type="scientific">Actinocatenispora rupis</name>
    <dbReference type="NCBI Taxonomy" id="519421"/>
    <lineage>
        <taxon>Bacteria</taxon>
        <taxon>Bacillati</taxon>
        <taxon>Actinomycetota</taxon>
        <taxon>Actinomycetes</taxon>
        <taxon>Micromonosporales</taxon>
        <taxon>Micromonosporaceae</taxon>
        <taxon>Actinocatenispora</taxon>
    </lineage>
</organism>
<dbReference type="AlphaFoldDB" id="A0A8J3J6H7"/>
<reference evidence="5" key="1">
    <citation type="submission" date="2021-01" db="EMBL/GenBank/DDBJ databases">
        <title>Whole genome shotgun sequence of Actinocatenispora rupis NBRC 107355.</title>
        <authorList>
            <person name="Komaki H."/>
            <person name="Tamura T."/>
        </authorList>
    </citation>
    <scope>NUCLEOTIDE SEQUENCE</scope>
    <source>
        <strain evidence="5">NBRC 107355</strain>
    </source>
</reference>
<dbReference type="PANTHER" id="PTHR13789">
    <property type="entry name" value="MONOOXYGENASE"/>
    <property type="match status" value="1"/>
</dbReference>
<comment type="caution">
    <text evidence="5">The sequence shown here is derived from an EMBL/GenBank/DDBJ whole genome shotgun (WGS) entry which is preliminary data.</text>
</comment>
<evidence type="ECO:0000313" key="5">
    <source>
        <dbReference type="EMBL" id="GID15720.1"/>
    </source>
</evidence>
<evidence type="ECO:0000259" key="4">
    <source>
        <dbReference type="Pfam" id="PF01494"/>
    </source>
</evidence>
<dbReference type="GO" id="GO:0071949">
    <property type="term" value="F:FAD binding"/>
    <property type="evidence" value="ECO:0007669"/>
    <property type="project" value="InterPro"/>
</dbReference>
<dbReference type="Proteomes" id="UP000612808">
    <property type="component" value="Unassembled WGS sequence"/>
</dbReference>
<dbReference type="InterPro" id="IPR050493">
    <property type="entry name" value="FAD-dep_Monooxygenase_BioMet"/>
</dbReference>
<dbReference type="PRINTS" id="PR00420">
    <property type="entry name" value="RNGMNOXGNASE"/>
</dbReference>
<accession>A0A8J3J6H7</accession>
<keyword evidence="1" id="KW-0560">Oxidoreductase</keyword>
<keyword evidence="2" id="KW-0503">Monooxygenase</keyword>
<evidence type="ECO:0000313" key="6">
    <source>
        <dbReference type="Proteomes" id="UP000612808"/>
    </source>
</evidence>